<reference evidence="3" key="1">
    <citation type="journal article" date="2019" name="Int. J. Syst. Evol. Microbiol.">
        <title>The Global Catalogue of Microorganisms (GCM) 10K type strain sequencing project: providing services to taxonomists for standard genome sequencing and annotation.</title>
        <authorList>
            <consortium name="The Broad Institute Genomics Platform"/>
            <consortium name="The Broad Institute Genome Sequencing Center for Infectious Disease"/>
            <person name="Wu L."/>
            <person name="Ma J."/>
        </authorList>
    </citation>
    <scope>NUCLEOTIDE SEQUENCE [LARGE SCALE GENOMIC DNA]</scope>
    <source>
        <strain evidence="3">JCM 17085</strain>
    </source>
</reference>
<keyword evidence="1" id="KW-0732">Signal</keyword>
<evidence type="ECO:0000313" key="3">
    <source>
        <dbReference type="Proteomes" id="UP001500841"/>
    </source>
</evidence>
<feature type="signal peptide" evidence="1">
    <location>
        <begin position="1"/>
        <end position="26"/>
    </location>
</feature>
<keyword evidence="3" id="KW-1185">Reference proteome</keyword>
<proteinExistence type="predicted"/>
<evidence type="ECO:0000313" key="2">
    <source>
        <dbReference type="EMBL" id="GAA4086870.1"/>
    </source>
</evidence>
<name>A0ABP7WEX4_9SPHI</name>
<sequence length="261" mass="30008">MNLNPFIIRKNLITLSLIIACIGAHAQTYTAKDLIGRWEFTRNKKANILFTSDSTGAWLQQDGLIFNRFKYTCGIQGPGDKYMEFRFTVELNRKHPKHVSGYIKFLDDSIALLRIGWPISKGADTTYKKASVLKRIKQPLWRDAPRLPTYKDLLGKWLTYSKKRGISSGIRFIDSTRAVHIIGDRQQLVNYKIDFTQQPIPVDFYWGTQLTQGYIVFYSIDRIRVELFKQGKPRPDHFRVFGQNIQLTRQKGEAGAGSAGN</sequence>
<dbReference type="RefSeq" id="WP_345100840.1">
    <property type="nucleotide sequence ID" value="NZ_BAABCV010000002.1"/>
</dbReference>
<dbReference type="EMBL" id="BAABCV010000002">
    <property type="protein sequence ID" value="GAA4086870.1"/>
    <property type="molecule type" value="Genomic_DNA"/>
</dbReference>
<protein>
    <recommendedName>
        <fullName evidence="4">DUF2490 domain-containing protein</fullName>
    </recommendedName>
</protein>
<accession>A0ABP7WEX4</accession>
<gene>
    <name evidence="2" type="ORF">GCM10022392_04820</name>
</gene>
<evidence type="ECO:0008006" key="4">
    <source>
        <dbReference type="Google" id="ProtNLM"/>
    </source>
</evidence>
<dbReference type="Proteomes" id="UP001500841">
    <property type="component" value="Unassembled WGS sequence"/>
</dbReference>
<evidence type="ECO:0000256" key="1">
    <source>
        <dbReference type="SAM" id="SignalP"/>
    </source>
</evidence>
<organism evidence="2 3">
    <name type="scientific">Mucilaginibacter panaciglaebae</name>
    <dbReference type="NCBI Taxonomy" id="502331"/>
    <lineage>
        <taxon>Bacteria</taxon>
        <taxon>Pseudomonadati</taxon>
        <taxon>Bacteroidota</taxon>
        <taxon>Sphingobacteriia</taxon>
        <taxon>Sphingobacteriales</taxon>
        <taxon>Sphingobacteriaceae</taxon>
        <taxon>Mucilaginibacter</taxon>
    </lineage>
</organism>
<feature type="chain" id="PRO_5045864482" description="DUF2490 domain-containing protein" evidence="1">
    <location>
        <begin position="27"/>
        <end position="261"/>
    </location>
</feature>
<comment type="caution">
    <text evidence="2">The sequence shown here is derived from an EMBL/GenBank/DDBJ whole genome shotgun (WGS) entry which is preliminary data.</text>
</comment>